<evidence type="ECO:0000313" key="2">
    <source>
        <dbReference type="EMBL" id="MDY3560176.1"/>
    </source>
</evidence>
<evidence type="ECO:0000256" key="1">
    <source>
        <dbReference type="SAM" id="MobiDB-lite"/>
    </source>
</evidence>
<proteinExistence type="predicted"/>
<name>A0ABU5EYE3_9BACT</name>
<feature type="region of interest" description="Disordered" evidence="1">
    <location>
        <begin position="65"/>
        <end position="88"/>
    </location>
</feature>
<dbReference type="EMBL" id="JAXBLV010000176">
    <property type="protein sequence ID" value="MDY3560176.1"/>
    <property type="molecule type" value="Genomic_DNA"/>
</dbReference>
<sequence>MPTLTIEYRTESERLILEQAVAFLTQMRQVAATAPDGTVLGACERVALDSGRRLVRDTLASAVQDRANTTDAQKKSARGSRGGARGGS</sequence>
<comment type="caution">
    <text evidence="2">The sequence shown here is derived from an EMBL/GenBank/DDBJ whole genome shotgun (WGS) entry which is preliminary data.</text>
</comment>
<gene>
    <name evidence="2" type="ORF">R5W23_001401</name>
</gene>
<evidence type="ECO:0000313" key="3">
    <source>
        <dbReference type="Proteomes" id="UP001272242"/>
    </source>
</evidence>
<protein>
    <submittedName>
        <fullName evidence="2">Uncharacterized protein</fullName>
    </submittedName>
</protein>
<dbReference type="Proteomes" id="UP001272242">
    <property type="component" value="Unassembled WGS sequence"/>
</dbReference>
<organism evidence="2 3">
    <name type="scientific">Gemmata algarum</name>
    <dbReference type="NCBI Taxonomy" id="2975278"/>
    <lineage>
        <taxon>Bacteria</taxon>
        <taxon>Pseudomonadati</taxon>
        <taxon>Planctomycetota</taxon>
        <taxon>Planctomycetia</taxon>
        <taxon>Gemmatales</taxon>
        <taxon>Gemmataceae</taxon>
        <taxon>Gemmata</taxon>
    </lineage>
</organism>
<keyword evidence="3" id="KW-1185">Reference proteome</keyword>
<accession>A0ABU5EYE3</accession>
<dbReference type="RefSeq" id="WP_320686806.1">
    <property type="nucleotide sequence ID" value="NZ_JAXBLV010000176.1"/>
</dbReference>
<reference evidence="3" key="1">
    <citation type="journal article" date="2023" name="Mar. Drugs">
        <title>Gemmata algarum, a Novel Planctomycete Isolated from an Algal Mat, Displays Antimicrobial Activity.</title>
        <authorList>
            <person name="Kumar G."/>
            <person name="Kallscheuer N."/>
            <person name="Kashif M."/>
            <person name="Ahamad S."/>
            <person name="Jagadeeshwari U."/>
            <person name="Pannikurungottu S."/>
            <person name="Haufschild T."/>
            <person name="Kabuu M."/>
            <person name="Sasikala C."/>
            <person name="Jogler C."/>
            <person name="Ramana C."/>
        </authorList>
    </citation>
    <scope>NUCLEOTIDE SEQUENCE [LARGE SCALE GENOMIC DNA]</scope>
    <source>
        <strain evidence="3">JC673</strain>
    </source>
</reference>